<evidence type="ECO:0000259" key="5">
    <source>
        <dbReference type="Pfam" id="PF04810"/>
    </source>
</evidence>
<dbReference type="InterPro" id="IPR050550">
    <property type="entry name" value="SEC23_SEC24_subfamily"/>
</dbReference>
<feature type="compositionally biased region" description="Pro residues" evidence="4">
    <location>
        <begin position="261"/>
        <end position="275"/>
    </location>
</feature>
<dbReference type="InterPro" id="IPR029006">
    <property type="entry name" value="ADF-H/Gelsolin-like_dom_sf"/>
</dbReference>
<dbReference type="InterPro" id="IPR036175">
    <property type="entry name" value="Sec23/24_helical_dom_sf"/>
</dbReference>
<accession>A0ABN8D6I8</accession>
<dbReference type="InterPro" id="IPR036465">
    <property type="entry name" value="vWFA_dom_sf"/>
</dbReference>
<dbReference type="SUPFAM" id="SSF82754">
    <property type="entry name" value="C-terminal, gelsolin-like domain of Sec23/24"/>
    <property type="match status" value="1"/>
</dbReference>
<evidence type="ECO:0000313" key="9">
    <source>
        <dbReference type="EMBL" id="CAH0518948.1"/>
    </source>
</evidence>
<dbReference type="EMBL" id="CAKLCB010000273">
    <property type="protein sequence ID" value="CAH0518948.1"/>
    <property type="molecule type" value="Genomic_DNA"/>
</dbReference>
<dbReference type="Pfam" id="PF04811">
    <property type="entry name" value="Sec23_trunk"/>
    <property type="match status" value="1"/>
</dbReference>
<feature type="domain" description="Sec23/Sec24 beta-sandwich" evidence="8">
    <location>
        <begin position="723"/>
        <end position="811"/>
    </location>
</feature>
<dbReference type="Gene3D" id="3.40.20.10">
    <property type="entry name" value="Severin"/>
    <property type="match status" value="1"/>
</dbReference>
<feature type="compositionally biased region" description="Polar residues" evidence="4">
    <location>
        <begin position="154"/>
        <end position="171"/>
    </location>
</feature>
<keyword evidence="2" id="KW-0813">Transport</keyword>
<protein>
    <submittedName>
        <fullName evidence="9">Uncharacterized protein</fullName>
    </submittedName>
</protein>
<organism evidence="9 10">
    <name type="scientific">Peronospora belbahrii</name>
    <dbReference type="NCBI Taxonomy" id="622444"/>
    <lineage>
        <taxon>Eukaryota</taxon>
        <taxon>Sar</taxon>
        <taxon>Stramenopiles</taxon>
        <taxon>Oomycota</taxon>
        <taxon>Peronosporomycetes</taxon>
        <taxon>Peronosporales</taxon>
        <taxon>Peronosporaceae</taxon>
        <taxon>Peronospora</taxon>
    </lineage>
</organism>
<keyword evidence="10" id="KW-1185">Reference proteome</keyword>
<evidence type="ECO:0000256" key="3">
    <source>
        <dbReference type="ARBA" id="ARBA00022927"/>
    </source>
</evidence>
<dbReference type="Gene3D" id="2.60.40.1670">
    <property type="entry name" value="beta-sandwich domain of Sec23/24"/>
    <property type="match status" value="1"/>
</dbReference>
<feature type="domain" description="Zinc finger Sec23/Sec24-type" evidence="5">
    <location>
        <begin position="401"/>
        <end position="439"/>
    </location>
</feature>
<evidence type="ECO:0000256" key="2">
    <source>
        <dbReference type="ARBA" id="ARBA00022448"/>
    </source>
</evidence>
<feature type="compositionally biased region" description="Gly residues" evidence="4">
    <location>
        <begin position="105"/>
        <end position="121"/>
    </location>
</feature>
<dbReference type="InterPro" id="IPR036180">
    <property type="entry name" value="Gelsolin-like_dom_sf"/>
</dbReference>
<dbReference type="InterPro" id="IPR006900">
    <property type="entry name" value="Sec23/24_helical_dom"/>
</dbReference>
<evidence type="ECO:0000259" key="8">
    <source>
        <dbReference type="Pfam" id="PF08033"/>
    </source>
</evidence>
<feature type="domain" description="Sec23/Sec24 trunk" evidence="6">
    <location>
        <begin position="476"/>
        <end position="716"/>
    </location>
</feature>
<feature type="region of interest" description="Disordered" evidence="4">
    <location>
        <begin position="1"/>
        <end position="313"/>
    </location>
</feature>
<dbReference type="InterPro" id="IPR006895">
    <property type="entry name" value="Znf_Sec23_Sec24"/>
</dbReference>
<dbReference type="InterPro" id="IPR006896">
    <property type="entry name" value="Sec23/24_trunk_dom"/>
</dbReference>
<sequence>MQQSNLPPRGYFGSSDTVSQQQQQQQSGPPRSGNGYVPGYGHNNMQQFSQQQQQQPMAQSLSNLPRQSLSGVQQPQAHPFNLSYNSQHTGFSGQVQQVHLSTPGSQGGGSFRPGQQGGQPGSIGPSLSSGGNNQVNRNLPGSALGHSGVPPGSGTFQNTPPAVSGLGTFQTGGPPGPLRQQFQQGPPAPGQQYGNAPPPQGSRVAPPPQFGGQQQGVLPPPSNGQAQGLLPPQFNGQQQRPPPLQGGAAPYLQPNRDAGPYPGPPVPPAAAPPYGAPGAVGTYGQPQQGGYIQQHQPASQAQKQRIDPTQIPRPIISAERVQYVARGHTVTMPPPASSDYVCVDEGCCNPRFIRPTLNHVPTTKELLKQCGLPLAAVICPLADLQEDELPIPLVDFGPSGPLRCTRCAAYVNSFTKFIQGGRKFVCNICQLSNETPRDYYCSVDQYGKRRDNQERAELSRGSVEYVVPAAYTIRPPQEPILVFVLDVSLISFRTGLATSALQAINYLLPSMAQNKRKKVGIITFDTAVHYYRMDSGSSSISMCICPDIDDPVAPLPPSSWLISMDDPAAADKITELSDTITRSFENTTTNQAVSGSALWSVADALSVSGGRVVLLHAGAPRVGIGKVKREEASGAYGTTKEVDLYTPEENNAYEELARKCAEKHISLDVFSVANAFASLADVGRVCELTGGRVQYMPQFEKELSSNRHHLISMLQRLVDRDCGYEAVLKVRCSAGLRLEHAYGNFFSARGNVLTSDEMEFAVIDQDRSMCVTFSYDEPLAEGTDAFIQAALLYTRSDGLRCVRVHNLALQVEPLLSNVFRFADLDATCSVWQRSAARQFVDKQLMRATPMAVKESLVDQCVTVLFNYRKYCASSSSSGQLILPESLKLLPLYTLATLKSRALRGNLVDNPPRGFVDVRADERVMMMGLLNSLPVEYCVSAVYPKLYSVHDLAEDCCTLDEDGKFILPPQLPPTAEKLDEEGIFLLHSAMCCSIYIGPKVSPDLLVELFGVDHADTAEQTLNLFDAIENEPLAGEGISARERLRSLVEYLNSTIPISQPLEILTKNDWRANRFMSTLVEDRTRNDVSYVEFLVQVHKKIQYKFH</sequence>
<feature type="domain" description="Sec23/Sec24 helical" evidence="7">
    <location>
        <begin position="835"/>
        <end position="938"/>
    </location>
</feature>
<dbReference type="Gene3D" id="1.20.120.730">
    <property type="entry name" value="Sec23/Sec24 helical domain"/>
    <property type="match status" value="1"/>
</dbReference>
<dbReference type="Proteomes" id="UP001158986">
    <property type="component" value="Unassembled WGS sequence"/>
</dbReference>
<dbReference type="SUPFAM" id="SSF82919">
    <property type="entry name" value="Zn-finger domain of Sec23/24"/>
    <property type="match status" value="1"/>
</dbReference>
<dbReference type="SUPFAM" id="SSF81811">
    <property type="entry name" value="Helical domain of Sec23/24"/>
    <property type="match status" value="1"/>
</dbReference>
<comment type="caution">
    <text evidence="9">The sequence shown here is derived from an EMBL/GenBank/DDBJ whole genome shotgun (WGS) entry which is preliminary data.</text>
</comment>
<evidence type="ECO:0000313" key="10">
    <source>
        <dbReference type="Proteomes" id="UP001158986"/>
    </source>
</evidence>
<keyword evidence="3" id="KW-0653">Protein transport</keyword>
<dbReference type="SUPFAM" id="SSF81995">
    <property type="entry name" value="beta-sandwich domain of Sec23/24"/>
    <property type="match status" value="1"/>
</dbReference>
<dbReference type="InterPro" id="IPR036174">
    <property type="entry name" value="Znf_Sec23_Sec24_sf"/>
</dbReference>
<dbReference type="Gene3D" id="2.30.30.380">
    <property type="entry name" value="Zn-finger domain of Sec23/24"/>
    <property type="match status" value="1"/>
</dbReference>
<dbReference type="InterPro" id="IPR012990">
    <property type="entry name" value="Beta-sandwich_Sec23_24"/>
</dbReference>
<feature type="compositionally biased region" description="Low complexity" evidence="4">
    <location>
        <begin position="276"/>
        <end position="303"/>
    </location>
</feature>
<feature type="compositionally biased region" description="Polar residues" evidence="4">
    <location>
        <begin position="56"/>
        <end position="102"/>
    </location>
</feature>
<gene>
    <name evidence="9" type="ORF">PBS001_LOCUS5497</name>
</gene>
<evidence type="ECO:0000256" key="4">
    <source>
        <dbReference type="SAM" id="MobiDB-lite"/>
    </source>
</evidence>
<dbReference type="SUPFAM" id="SSF53300">
    <property type="entry name" value="vWA-like"/>
    <property type="match status" value="1"/>
</dbReference>
<evidence type="ECO:0000259" key="7">
    <source>
        <dbReference type="Pfam" id="PF04815"/>
    </source>
</evidence>
<evidence type="ECO:0000256" key="1">
    <source>
        <dbReference type="ARBA" id="ARBA00008334"/>
    </source>
</evidence>
<evidence type="ECO:0000259" key="6">
    <source>
        <dbReference type="Pfam" id="PF04811"/>
    </source>
</evidence>
<dbReference type="PANTHER" id="PTHR13803">
    <property type="entry name" value="SEC24-RELATED PROTEIN"/>
    <property type="match status" value="1"/>
</dbReference>
<reference evidence="9 10" key="1">
    <citation type="submission" date="2021-11" db="EMBL/GenBank/DDBJ databases">
        <authorList>
            <person name="Islam A."/>
            <person name="Islam S."/>
            <person name="Flora M.S."/>
            <person name="Rahman M."/>
            <person name="Ziaur R.M."/>
            <person name="Epstein J.H."/>
            <person name="Hassan M."/>
            <person name="Klassen M."/>
            <person name="Woodard K."/>
            <person name="Webb A."/>
            <person name="Webby R.J."/>
            <person name="El Zowalaty M.E."/>
        </authorList>
    </citation>
    <scope>NUCLEOTIDE SEQUENCE [LARGE SCALE GENOMIC DNA]</scope>
    <source>
        <strain evidence="9">Pbs1</strain>
    </source>
</reference>
<dbReference type="Pfam" id="PF08033">
    <property type="entry name" value="Sec23_BS"/>
    <property type="match status" value="1"/>
</dbReference>
<comment type="similarity">
    <text evidence="1">Belongs to the SEC23/SEC24 family. SEC24 subfamily.</text>
</comment>
<feature type="compositionally biased region" description="Pro residues" evidence="4">
    <location>
        <begin position="196"/>
        <end position="209"/>
    </location>
</feature>
<name>A0ABN8D6I8_9STRA</name>
<dbReference type="Gene3D" id="3.40.50.410">
    <property type="entry name" value="von Willebrand factor, type A domain"/>
    <property type="match status" value="1"/>
</dbReference>
<proteinExistence type="inferred from homology"/>
<feature type="compositionally biased region" description="Low complexity" evidence="4">
    <location>
        <begin position="122"/>
        <end position="131"/>
    </location>
</feature>
<dbReference type="PANTHER" id="PTHR13803:SF4">
    <property type="entry name" value="SECRETORY 24CD, ISOFORM C"/>
    <property type="match status" value="1"/>
</dbReference>
<feature type="compositionally biased region" description="Low complexity" evidence="4">
    <location>
        <begin position="180"/>
        <end position="195"/>
    </location>
</feature>
<dbReference type="Pfam" id="PF04815">
    <property type="entry name" value="Sec23_helical"/>
    <property type="match status" value="1"/>
</dbReference>
<feature type="compositionally biased region" description="Low complexity" evidence="4">
    <location>
        <begin position="46"/>
        <end position="55"/>
    </location>
</feature>
<dbReference type="Pfam" id="PF04810">
    <property type="entry name" value="zf-Sec23_Sec24"/>
    <property type="match status" value="1"/>
</dbReference>